<dbReference type="PANTHER" id="PTHR22957">
    <property type="entry name" value="TBC1 DOMAIN FAMILY MEMBER GTPASE-ACTIVATING PROTEIN"/>
    <property type="match status" value="1"/>
</dbReference>
<evidence type="ECO:0000313" key="3">
    <source>
        <dbReference type="EMBL" id="KXN71111.1"/>
    </source>
</evidence>
<proteinExistence type="predicted"/>
<dbReference type="InterPro" id="IPR035969">
    <property type="entry name" value="Rab-GAP_TBC_sf"/>
</dbReference>
<dbReference type="InterPro" id="IPR000195">
    <property type="entry name" value="Rab-GAP-TBC_dom"/>
</dbReference>
<evidence type="ECO:0000259" key="2">
    <source>
        <dbReference type="PROSITE" id="PS50086"/>
    </source>
</evidence>
<dbReference type="PROSITE" id="PS50086">
    <property type="entry name" value="TBC_RABGAP"/>
    <property type="match status" value="1"/>
</dbReference>
<dbReference type="Proteomes" id="UP000070444">
    <property type="component" value="Unassembled WGS sequence"/>
</dbReference>
<dbReference type="FunFam" id="1.10.8.270:FF:000031">
    <property type="entry name" value="TBC1 domain family member 5"/>
    <property type="match status" value="1"/>
</dbReference>
<evidence type="ECO:0000313" key="4">
    <source>
        <dbReference type="Proteomes" id="UP000070444"/>
    </source>
</evidence>
<accession>A0A137P850</accession>
<dbReference type="SMART" id="SM00164">
    <property type="entry name" value="TBC"/>
    <property type="match status" value="1"/>
</dbReference>
<dbReference type="Gene3D" id="1.10.8.270">
    <property type="entry name" value="putative rabgap domain of human tbc1 domain family member 14 like domains"/>
    <property type="match status" value="1"/>
</dbReference>
<gene>
    <name evidence="3" type="ORF">CONCODRAFT_78505</name>
</gene>
<protein>
    <submittedName>
        <fullName evidence="3">RabGAP/TBC</fullName>
    </submittedName>
</protein>
<dbReference type="OrthoDB" id="27140at2759"/>
<dbReference type="EMBL" id="KQ964483">
    <property type="protein sequence ID" value="KXN71111.1"/>
    <property type="molecule type" value="Genomic_DNA"/>
</dbReference>
<dbReference type="Pfam" id="PF00566">
    <property type="entry name" value="RabGAP-TBC"/>
    <property type="match status" value="2"/>
</dbReference>
<reference evidence="3 4" key="1">
    <citation type="journal article" date="2015" name="Genome Biol. Evol.">
        <title>Phylogenomic analyses indicate that early fungi evolved digesting cell walls of algal ancestors of land plants.</title>
        <authorList>
            <person name="Chang Y."/>
            <person name="Wang S."/>
            <person name="Sekimoto S."/>
            <person name="Aerts A.L."/>
            <person name="Choi C."/>
            <person name="Clum A."/>
            <person name="LaButti K.M."/>
            <person name="Lindquist E.A."/>
            <person name="Yee Ngan C."/>
            <person name="Ohm R.A."/>
            <person name="Salamov A.A."/>
            <person name="Grigoriev I.V."/>
            <person name="Spatafora J.W."/>
            <person name="Berbee M.L."/>
        </authorList>
    </citation>
    <scope>NUCLEOTIDE SEQUENCE [LARGE SCALE GENOMIC DNA]</scope>
    <source>
        <strain evidence="3 4">NRRL 28638</strain>
    </source>
</reference>
<dbReference type="FunFam" id="1.10.472.80:FF:000038">
    <property type="entry name" value="TBC1 domain family member 5"/>
    <property type="match status" value="1"/>
</dbReference>
<evidence type="ECO:0000256" key="1">
    <source>
        <dbReference type="ARBA" id="ARBA00022468"/>
    </source>
</evidence>
<sequence>MDDNITDTIKRWNYTFNKGALSKFHQNKKGYSIDWDLDTKGLRSLAWRVFFKILKGSDFSQWTTSLNETRAKYDQLKRKYIMDPTQLKEIRQNPAIHNPLDPDSKNPWTQFFSDVEFKKPILQDVERTFPDISFFRDEKHQQILTDILFIYCKLNEDTSYRQGMHELAAPILYSIYHDAIDISTFSAKNDKFLTSTDGQIMMKALDSKFIEHDTFTLFSQLMKYAKPWYETPRDHPPIRPQLGPRLSSFEFQRTDSTVGPSSSKPNAVKIKPSNPILAKCYRVFNEILPLVDPKLFNHLQALEIEPQLYCLRWIRLLFSREFTFDVTLKLWDGIFSYDPTLKITDFICVTMLLYVRHEVLDQDYSFTLHKLMRFPPFEDIPKLFSHAVYLSKNCNQSGGNTVLREIYRFYGKEFDTVPDSPSFMENGRPRPKSDSFDRSFSSNFNWATGLFG</sequence>
<dbReference type="Gene3D" id="1.10.472.80">
    <property type="entry name" value="Ypt/Rab-GAP domain of gyp1p, domain 3"/>
    <property type="match status" value="1"/>
</dbReference>
<dbReference type="GO" id="GO:0005096">
    <property type="term" value="F:GTPase activator activity"/>
    <property type="evidence" value="ECO:0007669"/>
    <property type="project" value="UniProtKB-KW"/>
</dbReference>
<keyword evidence="1" id="KW-0343">GTPase activation</keyword>
<dbReference type="SUPFAM" id="SSF47923">
    <property type="entry name" value="Ypt/Rab-GAP domain of gyp1p"/>
    <property type="match status" value="2"/>
</dbReference>
<keyword evidence="4" id="KW-1185">Reference proteome</keyword>
<name>A0A137P850_CONC2</name>
<feature type="domain" description="Rab-GAP TBC" evidence="2">
    <location>
        <begin position="37"/>
        <end position="338"/>
    </location>
</feature>
<dbReference type="STRING" id="796925.A0A137P850"/>
<dbReference type="PANTHER" id="PTHR22957:SF337">
    <property type="entry name" value="TBC1 DOMAIN FAMILY MEMBER 5"/>
    <property type="match status" value="1"/>
</dbReference>
<dbReference type="AlphaFoldDB" id="A0A137P850"/>
<organism evidence="3 4">
    <name type="scientific">Conidiobolus coronatus (strain ATCC 28846 / CBS 209.66 / NRRL 28638)</name>
    <name type="common">Delacroixia coronata</name>
    <dbReference type="NCBI Taxonomy" id="796925"/>
    <lineage>
        <taxon>Eukaryota</taxon>
        <taxon>Fungi</taxon>
        <taxon>Fungi incertae sedis</taxon>
        <taxon>Zoopagomycota</taxon>
        <taxon>Entomophthoromycotina</taxon>
        <taxon>Entomophthoromycetes</taxon>
        <taxon>Entomophthorales</taxon>
        <taxon>Ancylistaceae</taxon>
        <taxon>Conidiobolus</taxon>
    </lineage>
</organism>